<feature type="region of interest" description="Disordered" evidence="1">
    <location>
        <begin position="1"/>
        <end position="81"/>
    </location>
</feature>
<feature type="region of interest" description="Disordered" evidence="1">
    <location>
        <begin position="428"/>
        <end position="449"/>
    </location>
</feature>
<evidence type="ECO:0000256" key="1">
    <source>
        <dbReference type="SAM" id="MobiDB-lite"/>
    </source>
</evidence>
<accession>A0AA39TQ35</accession>
<dbReference type="PANTHER" id="PTHR46411">
    <property type="entry name" value="FAMILY ATPASE, PUTATIVE-RELATED"/>
    <property type="match status" value="1"/>
</dbReference>
<proteinExistence type="predicted"/>
<name>A0AA39TQ35_9PEZI</name>
<dbReference type="SUPFAM" id="SSF52540">
    <property type="entry name" value="P-loop containing nucleoside triphosphate hydrolases"/>
    <property type="match status" value="1"/>
</dbReference>
<dbReference type="EMBL" id="JAULSR010000008">
    <property type="protein sequence ID" value="KAK0612921.1"/>
    <property type="molecule type" value="Genomic_DNA"/>
</dbReference>
<organism evidence="3 4">
    <name type="scientific">Bombardia bombarda</name>
    <dbReference type="NCBI Taxonomy" id="252184"/>
    <lineage>
        <taxon>Eukaryota</taxon>
        <taxon>Fungi</taxon>
        <taxon>Dikarya</taxon>
        <taxon>Ascomycota</taxon>
        <taxon>Pezizomycotina</taxon>
        <taxon>Sordariomycetes</taxon>
        <taxon>Sordariomycetidae</taxon>
        <taxon>Sordariales</taxon>
        <taxon>Lasiosphaeriaceae</taxon>
        <taxon>Bombardia</taxon>
    </lineage>
</organism>
<dbReference type="InterPro" id="IPR003959">
    <property type="entry name" value="ATPase_AAA_core"/>
</dbReference>
<keyword evidence="3" id="KW-0378">Hydrolase</keyword>
<dbReference type="GO" id="GO:0005524">
    <property type="term" value="F:ATP binding"/>
    <property type="evidence" value="ECO:0007669"/>
    <property type="project" value="InterPro"/>
</dbReference>
<feature type="compositionally biased region" description="Basic and acidic residues" evidence="1">
    <location>
        <begin position="7"/>
        <end position="18"/>
    </location>
</feature>
<protein>
    <submittedName>
        <fullName evidence="3">P-loop containing nucleoside triphosphate hydrolase protein</fullName>
    </submittedName>
</protein>
<dbReference type="InterPro" id="IPR056599">
    <property type="entry name" value="AAA_lid_fung"/>
</dbReference>
<feature type="domain" description="AAA+ ATPase" evidence="2">
    <location>
        <begin position="528"/>
        <end position="655"/>
    </location>
</feature>
<gene>
    <name evidence="3" type="ORF">B0T17DRAFT_388583</name>
</gene>
<dbReference type="InterPro" id="IPR054289">
    <property type="entry name" value="DUF7025"/>
</dbReference>
<sequence length="757" mass="86147">MEGYEATFHDHHAEHHVPELIAASVAAPPKRPGDPLDSDRDESNTRSSPESEAGDVSSRRRQNRRTPKRQRALSPTPDPEAPALQCLVVHEVFCRKRSREHVHHPLSAVFFDHPQLNAGDCRASPLRGHVRLQQSLNDYLDEHREVPMTVLRRYDCEQYHGLIRNDFEKRPMPHMEPPDVADVQPFYFVLREPGPLADPVSERIENLAQPLKDAMLALEKTDPAVFTGWSLPQHLVAPYVHFYNAREDINTLSGRVLDESSQEYTSALLDYVEVTFRDEYEEADDLFERGAITLKHLLKLFRSNEIVVSAQEGQLRGFLTTACHFGNDTVLLECTTWSYDGAFCRTKESLRVTWPAGPEDEIPITELNAYPLRYGEAGLREKLIARGNTFWSCRKRKFISYALPRPSFEIRTVNPRYMIDLEMYKELHGKGNSDNQPPEDDLTPELMAKDAPPSDTLAIQLPFDILGFGLQDKKWRKLLVEHIRPTNWNKTAFDRLVLDPDKKSLITAMVTEHVVSDTSADIIEGKGNGLIILLYGDPGTGKTLTAESVAELAEKPLYRVTSSDIGVEPEAVEKYIETVLYIGTMWKAVVVFDEWDVFLEQRSQAGLQRNALVSVFLRVLDYYDGILILISNRVGTFDEAFKSRVHLALHYPAIDEQGRQEIWRDAIRELNSRGVNASHEQLKTKIAVLAQHQLNGREIKNSIRTARQLASQAKEPLSYDHLKKAIKVAYGFETYAVDTNDSTTHEEFVKAQNIKSY</sequence>
<feature type="compositionally biased region" description="Basic residues" evidence="1">
    <location>
        <begin position="59"/>
        <end position="71"/>
    </location>
</feature>
<comment type="caution">
    <text evidence="3">The sequence shown here is derived from an EMBL/GenBank/DDBJ whole genome shotgun (WGS) entry which is preliminary data.</text>
</comment>
<evidence type="ECO:0000259" key="2">
    <source>
        <dbReference type="SMART" id="SM00382"/>
    </source>
</evidence>
<dbReference type="Pfam" id="PF23232">
    <property type="entry name" value="AAA_lid_13"/>
    <property type="match status" value="1"/>
</dbReference>
<dbReference type="GO" id="GO:0016887">
    <property type="term" value="F:ATP hydrolysis activity"/>
    <property type="evidence" value="ECO:0007669"/>
    <property type="project" value="InterPro"/>
</dbReference>
<evidence type="ECO:0000313" key="4">
    <source>
        <dbReference type="Proteomes" id="UP001174934"/>
    </source>
</evidence>
<dbReference type="Pfam" id="PF22942">
    <property type="entry name" value="DUF7025"/>
    <property type="match status" value="1"/>
</dbReference>
<reference evidence="3" key="1">
    <citation type="submission" date="2023-06" db="EMBL/GenBank/DDBJ databases">
        <title>Genome-scale phylogeny and comparative genomics of the fungal order Sordariales.</title>
        <authorList>
            <consortium name="Lawrence Berkeley National Laboratory"/>
            <person name="Hensen N."/>
            <person name="Bonometti L."/>
            <person name="Westerberg I."/>
            <person name="Brannstrom I.O."/>
            <person name="Guillou S."/>
            <person name="Cros-Aarteil S."/>
            <person name="Calhoun S."/>
            <person name="Haridas S."/>
            <person name="Kuo A."/>
            <person name="Mondo S."/>
            <person name="Pangilinan J."/>
            <person name="Riley R."/>
            <person name="LaButti K."/>
            <person name="Andreopoulos B."/>
            <person name="Lipzen A."/>
            <person name="Chen C."/>
            <person name="Yanf M."/>
            <person name="Daum C."/>
            <person name="Ng V."/>
            <person name="Clum A."/>
            <person name="Steindorff A."/>
            <person name="Ohm R."/>
            <person name="Martin F."/>
            <person name="Silar P."/>
            <person name="Natvig D."/>
            <person name="Lalanne C."/>
            <person name="Gautier V."/>
            <person name="Ament-velasquez S.L."/>
            <person name="Kruys A."/>
            <person name="Hutchinson M.I."/>
            <person name="Powell A.J."/>
            <person name="Barry K."/>
            <person name="Miller A.N."/>
            <person name="Grigoriev I.V."/>
            <person name="Debuchy R."/>
            <person name="Gladieux P."/>
            <person name="Thoren M.H."/>
            <person name="Johannesson H."/>
        </authorList>
    </citation>
    <scope>NUCLEOTIDE SEQUENCE</scope>
    <source>
        <strain evidence="3">SMH3391-2</strain>
    </source>
</reference>
<dbReference type="PANTHER" id="PTHR46411:SF2">
    <property type="entry name" value="AAA+ ATPASE DOMAIN-CONTAINING PROTEIN"/>
    <property type="match status" value="1"/>
</dbReference>
<evidence type="ECO:0000313" key="3">
    <source>
        <dbReference type="EMBL" id="KAK0612921.1"/>
    </source>
</evidence>
<feature type="compositionally biased region" description="Basic and acidic residues" evidence="1">
    <location>
        <begin position="31"/>
        <end position="44"/>
    </location>
</feature>
<dbReference type="Proteomes" id="UP001174934">
    <property type="component" value="Unassembled WGS sequence"/>
</dbReference>
<dbReference type="Pfam" id="PF00004">
    <property type="entry name" value="AAA"/>
    <property type="match status" value="1"/>
</dbReference>
<dbReference type="InterPro" id="IPR003593">
    <property type="entry name" value="AAA+_ATPase"/>
</dbReference>
<dbReference type="InterPro" id="IPR027417">
    <property type="entry name" value="P-loop_NTPase"/>
</dbReference>
<dbReference type="SMART" id="SM00382">
    <property type="entry name" value="AAA"/>
    <property type="match status" value="1"/>
</dbReference>
<keyword evidence="4" id="KW-1185">Reference proteome</keyword>
<dbReference type="AlphaFoldDB" id="A0AA39TQ35"/>
<dbReference type="Gene3D" id="3.40.50.300">
    <property type="entry name" value="P-loop containing nucleotide triphosphate hydrolases"/>
    <property type="match status" value="1"/>
</dbReference>
<dbReference type="CDD" id="cd19481">
    <property type="entry name" value="RecA-like_protease"/>
    <property type="match status" value="1"/>
</dbReference>